<keyword evidence="2" id="KW-0560">Oxidoreductase</keyword>
<proteinExistence type="inferred from homology"/>
<dbReference type="Pfam" id="PF00106">
    <property type="entry name" value="adh_short"/>
    <property type="match status" value="1"/>
</dbReference>
<comment type="caution">
    <text evidence="3">The sequence shown here is derived from an EMBL/GenBank/DDBJ whole genome shotgun (WGS) entry which is preliminary data.</text>
</comment>
<accession>A0A086PA93</accession>
<reference evidence="3" key="1">
    <citation type="submission" date="2014-08" db="EMBL/GenBank/DDBJ databases">
        <title>Draft genome sequences of Sphingobium herbicidovorans.</title>
        <authorList>
            <person name="Gan H.M."/>
            <person name="Gan H.Y."/>
            <person name="Savka M.A."/>
        </authorList>
    </citation>
    <scope>NUCLEOTIDE SEQUENCE [LARGE SCALE GENOMIC DNA]</scope>
    <source>
        <strain evidence="3">NBRC 16415</strain>
    </source>
</reference>
<dbReference type="STRING" id="76947.GCA_002080435_01478"/>
<dbReference type="PRINTS" id="PR00081">
    <property type="entry name" value="GDHRDH"/>
</dbReference>
<gene>
    <name evidence="3" type="ORF">BV98_001513</name>
</gene>
<dbReference type="eggNOG" id="COG1028">
    <property type="taxonomic scope" value="Bacteria"/>
</dbReference>
<evidence type="ECO:0000313" key="4">
    <source>
        <dbReference type="Proteomes" id="UP000024284"/>
    </source>
</evidence>
<dbReference type="InterPro" id="IPR036291">
    <property type="entry name" value="NAD(P)-bd_dom_sf"/>
</dbReference>
<dbReference type="Gene3D" id="3.40.50.720">
    <property type="entry name" value="NAD(P)-binding Rossmann-like Domain"/>
    <property type="match status" value="1"/>
</dbReference>
<dbReference type="GO" id="GO:0016616">
    <property type="term" value="F:oxidoreductase activity, acting on the CH-OH group of donors, NAD or NADP as acceptor"/>
    <property type="evidence" value="ECO:0007669"/>
    <property type="project" value="TreeGrafter"/>
</dbReference>
<evidence type="ECO:0000256" key="1">
    <source>
        <dbReference type="ARBA" id="ARBA00006484"/>
    </source>
</evidence>
<dbReference type="CDD" id="cd05233">
    <property type="entry name" value="SDR_c"/>
    <property type="match status" value="1"/>
</dbReference>
<dbReference type="PANTHER" id="PTHR42760">
    <property type="entry name" value="SHORT-CHAIN DEHYDROGENASES/REDUCTASES FAMILY MEMBER"/>
    <property type="match status" value="1"/>
</dbReference>
<dbReference type="EMBL" id="JFZA02000012">
    <property type="protein sequence ID" value="KFG90311.1"/>
    <property type="molecule type" value="Genomic_DNA"/>
</dbReference>
<dbReference type="PANTHER" id="PTHR42760:SF133">
    <property type="entry name" value="3-OXOACYL-[ACYL-CARRIER-PROTEIN] REDUCTASE"/>
    <property type="match status" value="1"/>
</dbReference>
<dbReference type="OrthoDB" id="5457012at2"/>
<sequence>MVAISARDKHWHKVFDINLHSIFYATRAAIPHLALRKGTIVSKSSLSGVRGDYGSNGYYAAKAGVINLTRSLALEHGAGGHPGQMRQSRLHHYAMQDRTPDVVSEM</sequence>
<organism evidence="3 4">
    <name type="scientific">Sphingobium herbicidovorans (strain ATCC 700291 / DSM 11019 / CCUG 56400 / KCTC 2939 / LMG 18315 / NBRC 16415 / MH)</name>
    <name type="common">Sphingomonas herbicidovorans</name>
    <dbReference type="NCBI Taxonomy" id="1219045"/>
    <lineage>
        <taxon>Bacteria</taxon>
        <taxon>Pseudomonadati</taxon>
        <taxon>Pseudomonadota</taxon>
        <taxon>Alphaproteobacteria</taxon>
        <taxon>Sphingomonadales</taxon>
        <taxon>Sphingomonadaceae</taxon>
        <taxon>Sphingobium</taxon>
    </lineage>
</organism>
<name>A0A086PA93_SPHHM</name>
<keyword evidence="4" id="KW-1185">Reference proteome</keyword>
<dbReference type="InterPro" id="IPR002347">
    <property type="entry name" value="SDR_fam"/>
</dbReference>
<dbReference type="AlphaFoldDB" id="A0A086PA93"/>
<dbReference type="PATRIC" id="fig|1219045.3.peg.1545"/>
<protein>
    <submittedName>
        <fullName evidence="3">Short-chain dehydrogenase/reductase SDR</fullName>
    </submittedName>
</protein>
<dbReference type="Proteomes" id="UP000024284">
    <property type="component" value="Unassembled WGS sequence"/>
</dbReference>
<dbReference type="SUPFAM" id="SSF51735">
    <property type="entry name" value="NAD(P)-binding Rossmann-fold domains"/>
    <property type="match status" value="1"/>
</dbReference>
<comment type="similarity">
    <text evidence="1">Belongs to the short-chain dehydrogenases/reductases (SDR) family.</text>
</comment>
<evidence type="ECO:0000313" key="3">
    <source>
        <dbReference type="EMBL" id="KFG90311.1"/>
    </source>
</evidence>
<evidence type="ECO:0000256" key="2">
    <source>
        <dbReference type="ARBA" id="ARBA00023002"/>
    </source>
</evidence>